<dbReference type="EMBL" id="OCNH01000001">
    <property type="protein sequence ID" value="SOD82248.1"/>
    <property type="molecule type" value="Genomic_DNA"/>
</dbReference>
<dbReference type="EC" id="2.7.13.3" evidence="2"/>
<dbReference type="GO" id="GO:0000155">
    <property type="term" value="F:phosphorelay sensor kinase activity"/>
    <property type="evidence" value="ECO:0007669"/>
    <property type="project" value="InterPro"/>
</dbReference>
<dbReference type="GO" id="GO:0006355">
    <property type="term" value="P:regulation of DNA-templated transcription"/>
    <property type="evidence" value="ECO:0007669"/>
    <property type="project" value="InterPro"/>
</dbReference>
<dbReference type="InterPro" id="IPR000014">
    <property type="entry name" value="PAS"/>
</dbReference>
<keyword evidence="6" id="KW-0175">Coiled coil</keyword>
<evidence type="ECO:0000256" key="4">
    <source>
        <dbReference type="ARBA" id="ARBA00022679"/>
    </source>
</evidence>
<dbReference type="InterPro" id="IPR052162">
    <property type="entry name" value="Sensor_kinase/Photoreceptor"/>
</dbReference>
<feature type="domain" description="Histidine kinase" evidence="7">
    <location>
        <begin position="591"/>
        <end position="819"/>
    </location>
</feature>
<dbReference type="Gene3D" id="1.10.287.130">
    <property type="match status" value="1"/>
</dbReference>
<dbReference type="Pfam" id="PF08448">
    <property type="entry name" value="PAS_4"/>
    <property type="match status" value="1"/>
</dbReference>
<dbReference type="PANTHER" id="PTHR43304:SF1">
    <property type="entry name" value="PAC DOMAIN-CONTAINING PROTEIN"/>
    <property type="match status" value="1"/>
</dbReference>
<dbReference type="SMART" id="SM00387">
    <property type="entry name" value="HATPase_c"/>
    <property type="match status" value="1"/>
</dbReference>
<dbReference type="InterPro" id="IPR035965">
    <property type="entry name" value="PAS-like_dom_sf"/>
</dbReference>
<feature type="domain" description="PAS" evidence="8">
    <location>
        <begin position="386"/>
        <end position="457"/>
    </location>
</feature>
<dbReference type="SMART" id="SM00091">
    <property type="entry name" value="PAS"/>
    <property type="match status" value="3"/>
</dbReference>
<dbReference type="Pfam" id="PF00512">
    <property type="entry name" value="HisKA"/>
    <property type="match status" value="1"/>
</dbReference>
<dbReference type="PROSITE" id="PS50112">
    <property type="entry name" value="PAS"/>
    <property type="match status" value="1"/>
</dbReference>
<dbReference type="Proteomes" id="UP000219452">
    <property type="component" value="Unassembled WGS sequence"/>
</dbReference>
<dbReference type="SUPFAM" id="SSF55785">
    <property type="entry name" value="PYP-like sensor domain (PAS domain)"/>
    <property type="match status" value="2"/>
</dbReference>
<dbReference type="AlphaFoldDB" id="A0A286FGA8"/>
<evidence type="ECO:0000259" key="7">
    <source>
        <dbReference type="PROSITE" id="PS50109"/>
    </source>
</evidence>
<dbReference type="Pfam" id="PF02518">
    <property type="entry name" value="HATPase_c"/>
    <property type="match status" value="1"/>
</dbReference>
<dbReference type="InterPro" id="IPR004358">
    <property type="entry name" value="Sig_transdc_His_kin-like_C"/>
</dbReference>
<comment type="catalytic activity">
    <reaction evidence="1">
        <text>ATP + protein L-histidine = ADP + protein N-phospho-L-histidine.</text>
        <dbReference type="EC" id="2.7.13.3"/>
    </reaction>
</comment>
<evidence type="ECO:0000313" key="10">
    <source>
        <dbReference type="Proteomes" id="UP000219452"/>
    </source>
</evidence>
<evidence type="ECO:0000259" key="8">
    <source>
        <dbReference type="PROSITE" id="PS50112"/>
    </source>
</evidence>
<sequence>MKPITAHDFQQAKADHLLLKNQLTVSLSNEGADQNIHILSQYACPLGRWLYSHALIEHEEIDEVHELEQVHAFLHTHSRELTRTYKAGQIEDVRQGLSGLEKATDRLVELLHILEPKLLPKKQKSVVLPAQELLHDLFMQAPAIHCILTGPTHIYTFVNSAYAELIGGRNVLGVPVREALPELADQKFFDLLDNVYTHSKPFVGKEMSILLDNGRGSTRQAYLDFIYQPIKNALGQSEGILVSAYEVTEQVVARKKVEESETRFRAIIEEAPVATCLFVGPAMRVDVANDLMLQYWGKGRSILGKPLAEGVPEIVGQPFLDILDTVFKTGETYQAKAAPAELKLDGVLGTYYFDFTYKPLFDKQGHVYAIIDTAVDVTNQVLAQQQQLQLAAIVEKVPICVTITDLDGSFRYVNPFGKQLLGLPPDEVHTKHLNDFIVEEDMNMLLNEAIPALLTSHHWEGRLLMRHLQTGELIPVDTTSLALTDPATGHLDALVAVNRDLRPEILALEQQEQIMQELRASEERYRHLSTELEEQVNLRTAELAATNEQLAITNEELASANEEFAATNEELEEANQLFSLSNQNLERFAYIASHDLQEPLRKVQQFGDLLSAQYSSQLGEGLTYLERMQAAASRMSTLIRDLLSFSRISTWQNITALVSLNSVIETVLSDLELRIQETGAVVEVALLPNIQGDRSQLEQLFQNLLSNALKFSRPNQAPHIHIHYDTLTAGNLPATVKPARQTRAYYQIQVSDNGIGFDEQYADRIFQIFQRLHGKSEFAGTGIGLAICEKVVTNHGGAIIANSQPGQGATFSIYFPVQS</sequence>
<dbReference type="Gene3D" id="3.30.565.10">
    <property type="entry name" value="Histidine kinase-like ATPase, C-terminal domain"/>
    <property type="match status" value="1"/>
</dbReference>
<dbReference type="InterPro" id="IPR036890">
    <property type="entry name" value="HATPase_C_sf"/>
</dbReference>
<protein>
    <recommendedName>
        <fullName evidence="2">histidine kinase</fullName>
        <ecNumber evidence="2">2.7.13.3</ecNumber>
    </recommendedName>
</protein>
<reference evidence="10" key="1">
    <citation type="submission" date="2017-09" db="EMBL/GenBank/DDBJ databases">
        <authorList>
            <person name="Varghese N."/>
            <person name="Submissions S."/>
        </authorList>
    </citation>
    <scope>NUCLEOTIDE SEQUENCE [LARGE SCALE GENOMIC DNA]</scope>
    <source>
        <strain evidence="10">DSM 29961</strain>
    </source>
</reference>
<dbReference type="InterPro" id="IPR036097">
    <property type="entry name" value="HisK_dim/P_sf"/>
</dbReference>
<dbReference type="CDD" id="cd00130">
    <property type="entry name" value="PAS"/>
    <property type="match status" value="1"/>
</dbReference>
<dbReference type="Gene3D" id="3.30.450.20">
    <property type="entry name" value="PAS domain"/>
    <property type="match status" value="3"/>
</dbReference>
<dbReference type="SMART" id="SM00388">
    <property type="entry name" value="HisKA"/>
    <property type="match status" value="1"/>
</dbReference>
<gene>
    <name evidence="9" type="ORF">SAMN06269250_2073</name>
</gene>
<dbReference type="Gene3D" id="1.20.120.30">
    <property type="entry name" value="Aspartate receptor, ligand-binding domain"/>
    <property type="match status" value="1"/>
</dbReference>
<dbReference type="InterPro" id="IPR013656">
    <property type="entry name" value="PAS_4"/>
</dbReference>
<dbReference type="InterPro" id="IPR013767">
    <property type="entry name" value="PAS_fold"/>
</dbReference>
<dbReference type="FunFam" id="3.30.565.10:FF:000006">
    <property type="entry name" value="Sensor histidine kinase WalK"/>
    <property type="match status" value="1"/>
</dbReference>
<dbReference type="NCBIfam" id="TIGR00229">
    <property type="entry name" value="sensory_box"/>
    <property type="match status" value="1"/>
</dbReference>
<dbReference type="RefSeq" id="WP_144035889.1">
    <property type="nucleotide sequence ID" value="NZ_OCNH01000001.1"/>
</dbReference>
<dbReference type="InterPro" id="IPR003661">
    <property type="entry name" value="HisK_dim/P_dom"/>
</dbReference>
<accession>A0A286FGA8</accession>
<evidence type="ECO:0000256" key="2">
    <source>
        <dbReference type="ARBA" id="ARBA00012438"/>
    </source>
</evidence>
<dbReference type="OrthoDB" id="9766459at2"/>
<organism evidence="9 10">
    <name type="scientific">Spirosoma fluviale</name>
    <dbReference type="NCBI Taxonomy" id="1597977"/>
    <lineage>
        <taxon>Bacteria</taxon>
        <taxon>Pseudomonadati</taxon>
        <taxon>Bacteroidota</taxon>
        <taxon>Cytophagia</taxon>
        <taxon>Cytophagales</taxon>
        <taxon>Cytophagaceae</taxon>
        <taxon>Spirosoma</taxon>
    </lineage>
</organism>
<dbReference type="PROSITE" id="PS50109">
    <property type="entry name" value="HIS_KIN"/>
    <property type="match status" value="1"/>
</dbReference>
<dbReference type="InterPro" id="IPR005467">
    <property type="entry name" value="His_kinase_dom"/>
</dbReference>
<dbReference type="InterPro" id="IPR003594">
    <property type="entry name" value="HATPase_dom"/>
</dbReference>
<dbReference type="PANTHER" id="PTHR43304">
    <property type="entry name" value="PHYTOCHROME-LIKE PROTEIN CPH1"/>
    <property type="match status" value="1"/>
</dbReference>
<keyword evidence="3" id="KW-0597">Phosphoprotein</keyword>
<proteinExistence type="predicted"/>
<evidence type="ECO:0000313" key="9">
    <source>
        <dbReference type="EMBL" id="SOD82248.1"/>
    </source>
</evidence>
<dbReference type="Pfam" id="PF00989">
    <property type="entry name" value="PAS"/>
    <property type="match status" value="1"/>
</dbReference>
<dbReference type="CDD" id="cd00082">
    <property type="entry name" value="HisKA"/>
    <property type="match status" value="1"/>
</dbReference>
<dbReference type="SUPFAM" id="SSF47384">
    <property type="entry name" value="Homodimeric domain of signal transducing histidine kinase"/>
    <property type="match status" value="1"/>
</dbReference>
<keyword evidence="4" id="KW-0808">Transferase</keyword>
<evidence type="ECO:0000256" key="5">
    <source>
        <dbReference type="ARBA" id="ARBA00022777"/>
    </source>
</evidence>
<dbReference type="SUPFAM" id="SSF55874">
    <property type="entry name" value="ATPase domain of HSP90 chaperone/DNA topoisomerase II/histidine kinase"/>
    <property type="match status" value="1"/>
</dbReference>
<evidence type="ECO:0000256" key="3">
    <source>
        <dbReference type="ARBA" id="ARBA00022553"/>
    </source>
</evidence>
<dbReference type="PRINTS" id="PR00344">
    <property type="entry name" value="BCTRLSENSOR"/>
</dbReference>
<keyword evidence="10" id="KW-1185">Reference proteome</keyword>
<evidence type="ECO:0000256" key="1">
    <source>
        <dbReference type="ARBA" id="ARBA00000085"/>
    </source>
</evidence>
<keyword evidence="5" id="KW-0418">Kinase</keyword>
<name>A0A286FGA8_9BACT</name>
<evidence type="ECO:0000256" key="6">
    <source>
        <dbReference type="SAM" id="Coils"/>
    </source>
</evidence>
<feature type="coiled-coil region" evidence="6">
    <location>
        <begin position="508"/>
        <end position="577"/>
    </location>
</feature>